<dbReference type="Gene3D" id="1.20.58.390">
    <property type="entry name" value="Neurotransmitter-gated ion-channel transmembrane domain"/>
    <property type="match status" value="1"/>
</dbReference>
<evidence type="ECO:0000256" key="2">
    <source>
        <dbReference type="ARBA" id="ARBA00004236"/>
    </source>
</evidence>
<evidence type="ECO:0000259" key="13">
    <source>
        <dbReference type="Pfam" id="PF02931"/>
    </source>
</evidence>
<evidence type="ECO:0000256" key="3">
    <source>
        <dbReference type="ARBA" id="ARBA00022448"/>
    </source>
</evidence>
<dbReference type="OrthoDB" id="6667051at2759"/>
<dbReference type="InterPro" id="IPR018000">
    <property type="entry name" value="Neurotransmitter_ion_chnl_CS"/>
</dbReference>
<dbReference type="InterPro" id="IPR006029">
    <property type="entry name" value="Neurotrans-gated_channel_TM"/>
</dbReference>
<dbReference type="SUPFAM" id="SSF90112">
    <property type="entry name" value="Neurotransmitter-gated ion-channel transmembrane pore"/>
    <property type="match status" value="1"/>
</dbReference>
<dbReference type="Proteomes" id="UP000675881">
    <property type="component" value="Chromosome 3"/>
</dbReference>
<keyword evidence="6" id="KW-0732">Signal</keyword>
<keyword evidence="10" id="KW-0407">Ion channel</keyword>
<protein>
    <submittedName>
        <fullName evidence="15">(salmon louse) hypothetical protein</fullName>
    </submittedName>
</protein>
<feature type="domain" description="Neurotransmitter-gated ion-channel ligand-binding" evidence="13">
    <location>
        <begin position="91"/>
        <end position="260"/>
    </location>
</feature>
<evidence type="ECO:0000256" key="4">
    <source>
        <dbReference type="ARBA" id="ARBA00022475"/>
    </source>
</evidence>
<evidence type="ECO:0000256" key="8">
    <source>
        <dbReference type="ARBA" id="ARBA00023065"/>
    </source>
</evidence>
<dbReference type="AlphaFoldDB" id="A0A7R8H6T3"/>
<evidence type="ECO:0000256" key="12">
    <source>
        <dbReference type="SAM" id="Phobius"/>
    </source>
</evidence>
<dbReference type="Pfam" id="PF02932">
    <property type="entry name" value="Neur_chan_memb"/>
    <property type="match status" value="1"/>
</dbReference>
<dbReference type="GO" id="GO:0005254">
    <property type="term" value="F:chloride channel activity"/>
    <property type="evidence" value="ECO:0007669"/>
    <property type="project" value="UniProtKB-ARBA"/>
</dbReference>
<feature type="transmembrane region" description="Helical" evidence="12">
    <location>
        <begin position="275"/>
        <end position="303"/>
    </location>
</feature>
<dbReference type="PANTHER" id="PTHR18945">
    <property type="entry name" value="NEUROTRANSMITTER GATED ION CHANNEL"/>
    <property type="match status" value="1"/>
</dbReference>
<dbReference type="SUPFAM" id="SSF63712">
    <property type="entry name" value="Nicotinic receptor ligand binding domain-like"/>
    <property type="match status" value="1"/>
</dbReference>
<evidence type="ECO:0000256" key="6">
    <source>
        <dbReference type="ARBA" id="ARBA00022729"/>
    </source>
</evidence>
<feature type="transmembrane region" description="Helical" evidence="12">
    <location>
        <begin position="455"/>
        <end position="481"/>
    </location>
</feature>
<sequence length="492" mass="56934">MKNTILDNMRCGFVTLFWACFRCYIYSALFLILSELSGNAISAPNVTPTFRCPESKEDDTWDEFIWCIPRNYHKEKPPFVGNGRSRFGTHNKLKLIFNFDVREISEVDDKSQTLSIPMYFSVAWKEPRLWINETDPAWNESITGPTNQVNENPLLMDEFWTPDLEIYGLEDFGAKRVLKSMSGLRVGKNKVIEYNSMVNVKISCRMLFDNYPFDKHKCYLQVGSYYYTEETVTCDSTFTDPLGNEPSRQRNLQYFIKFQDLPPEEKKMELLSGNYSACGFQITVCLGRMGMLITLFLVLVNIFNTVRSSAPVPASSRLNAIDSYLVVCICMVFLALFEYAFLLFIIKSRDQKLARKKRKSVVSNLSRSTAVYVPPSEELEEFYKKSPNSFFDIRLPFSSNHYENKRENNERTVTVTNDNSGGNKADTTNAQENHSEDEEHPPPPRKIKYILKEDYYRVGPVSLIMIDYIAMVTLPVTFSIYNAFYWTADFVE</sequence>
<dbReference type="GO" id="GO:0099095">
    <property type="term" value="F:ligand-gated monoatomic anion channel activity"/>
    <property type="evidence" value="ECO:0007669"/>
    <property type="project" value="UniProtKB-ARBA"/>
</dbReference>
<dbReference type="InterPro" id="IPR036734">
    <property type="entry name" value="Neur_chan_lig-bd_sf"/>
</dbReference>
<keyword evidence="4" id="KW-1003">Cell membrane</keyword>
<feature type="transmembrane region" description="Helical" evidence="12">
    <location>
        <begin position="323"/>
        <end position="346"/>
    </location>
</feature>
<proteinExistence type="predicted"/>
<dbReference type="Gene3D" id="2.70.170.10">
    <property type="entry name" value="Neurotransmitter-gated ion-channel ligand-binding domain"/>
    <property type="match status" value="1"/>
</dbReference>
<name>A0A7R8H6T3_LEPSM</name>
<evidence type="ECO:0000313" key="16">
    <source>
        <dbReference type="Proteomes" id="UP000675881"/>
    </source>
</evidence>
<keyword evidence="3" id="KW-0813">Transport</keyword>
<evidence type="ECO:0000256" key="1">
    <source>
        <dbReference type="ARBA" id="ARBA00004141"/>
    </source>
</evidence>
<reference evidence="15" key="1">
    <citation type="submission" date="2021-02" db="EMBL/GenBank/DDBJ databases">
        <authorList>
            <person name="Bekaert M."/>
        </authorList>
    </citation>
    <scope>NUCLEOTIDE SEQUENCE</scope>
    <source>
        <strain evidence="15">IoA-00</strain>
    </source>
</reference>
<dbReference type="PROSITE" id="PS00236">
    <property type="entry name" value="NEUROTR_ION_CHANNEL"/>
    <property type="match status" value="1"/>
</dbReference>
<evidence type="ECO:0000259" key="14">
    <source>
        <dbReference type="Pfam" id="PF02932"/>
    </source>
</evidence>
<keyword evidence="8" id="KW-0406">Ion transport</keyword>
<feature type="compositionally biased region" description="Polar residues" evidence="11">
    <location>
        <begin position="411"/>
        <end position="432"/>
    </location>
</feature>
<dbReference type="Pfam" id="PF02931">
    <property type="entry name" value="Neur_chan_LBD"/>
    <property type="match status" value="1"/>
</dbReference>
<dbReference type="InterPro" id="IPR038050">
    <property type="entry name" value="Neuro_actylchol_rec"/>
</dbReference>
<organism evidence="15 16">
    <name type="scientific">Lepeophtheirus salmonis</name>
    <name type="common">Salmon louse</name>
    <name type="synonym">Caligus salmonis</name>
    <dbReference type="NCBI Taxonomy" id="72036"/>
    <lineage>
        <taxon>Eukaryota</taxon>
        <taxon>Metazoa</taxon>
        <taxon>Ecdysozoa</taxon>
        <taxon>Arthropoda</taxon>
        <taxon>Crustacea</taxon>
        <taxon>Multicrustacea</taxon>
        <taxon>Hexanauplia</taxon>
        <taxon>Copepoda</taxon>
        <taxon>Siphonostomatoida</taxon>
        <taxon>Caligidae</taxon>
        <taxon>Lepeophtheirus</taxon>
    </lineage>
</organism>
<dbReference type="InterPro" id="IPR036719">
    <property type="entry name" value="Neuro-gated_channel_TM_sf"/>
</dbReference>
<evidence type="ECO:0000256" key="11">
    <source>
        <dbReference type="SAM" id="MobiDB-lite"/>
    </source>
</evidence>
<evidence type="ECO:0000256" key="7">
    <source>
        <dbReference type="ARBA" id="ARBA00022989"/>
    </source>
</evidence>
<feature type="domain" description="Neurotransmitter-gated ion-channel transmembrane" evidence="14">
    <location>
        <begin position="288"/>
        <end position="486"/>
    </location>
</feature>
<dbReference type="EMBL" id="HG994582">
    <property type="protein sequence ID" value="CAF2905721.1"/>
    <property type="molecule type" value="Genomic_DNA"/>
</dbReference>
<keyword evidence="9 12" id="KW-0472">Membrane</keyword>
<dbReference type="GO" id="GO:0004888">
    <property type="term" value="F:transmembrane signaling receptor activity"/>
    <property type="evidence" value="ECO:0007669"/>
    <property type="project" value="InterPro"/>
</dbReference>
<keyword evidence="5 12" id="KW-0812">Transmembrane</keyword>
<gene>
    <name evidence="15" type="ORF">LSAA_7474</name>
</gene>
<keyword evidence="7 12" id="KW-1133">Transmembrane helix</keyword>
<dbReference type="GO" id="GO:0005886">
    <property type="term" value="C:plasma membrane"/>
    <property type="evidence" value="ECO:0007669"/>
    <property type="project" value="UniProtKB-SubCell"/>
</dbReference>
<dbReference type="InterPro" id="IPR006201">
    <property type="entry name" value="Neur_channel"/>
</dbReference>
<dbReference type="InterPro" id="IPR006028">
    <property type="entry name" value="GABAA/Glycine_rcpt"/>
</dbReference>
<dbReference type="GO" id="GO:0005230">
    <property type="term" value="F:extracellular ligand-gated monoatomic ion channel activity"/>
    <property type="evidence" value="ECO:0007669"/>
    <property type="project" value="InterPro"/>
</dbReference>
<evidence type="ECO:0000256" key="10">
    <source>
        <dbReference type="ARBA" id="ARBA00023303"/>
    </source>
</evidence>
<keyword evidence="16" id="KW-1185">Reference proteome</keyword>
<evidence type="ECO:0000313" key="15">
    <source>
        <dbReference type="EMBL" id="CAF2905721.1"/>
    </source>
</evidence>
<evidence type="ECO:0000256" key="9">
    <source>
        <dbReference type="ARBA" id="ARBA00023136"/>
    </source>
</evidence>
<accession>A0A7R8H6T3</accession>
<evidence type="ECO:0000256" key="5">
    <source>
        <dbReference type="ARBA" id="ARBA00022692"/>
    </source>
</evidence>
<dbReference type="PRINTS" id="PR00253">
    <property type="entry name" value="GABAARECEPTR"/>
</dbReference>
<feature type="region of interest" description="Disordered" evidence="11">
    <location>
        <begin position="406"/>
        <end position="445"/>
    </location>
</feature>
<comment type="subcellular location">
    <subcellularLocation>
        <location evidence="2">Cell membrane</location>
    </subcellularLocation>
    <subcellularLocation>
        <location evidence="1">Membrane</location>
        <topology evidence="1">Multi-pass membrane protein</topology>
    </subcellularLocation>
</comment>
<dbReference type="InterPro" id="IPR006202">
    <property type="entry name" value="Neur_chan_lig-bd"/>
</dbReference>